<reference evidence="4" key="1">
    <citation type="submission" date="2016-10" db="EMBL/GenBank/DDBJ databases">
        <authorList>
            <person name="Varghese N."/>
            <person name="Submissions S."/>
        </authorList>
    </citation>
    <scope>NUCLEOTIDE SEQUENCE [LARGE SCALE GENOMIC DNA]</scope>
    <source>
        <strain evidence="4">DSM 19684</strain>
    </source>
</reference>
<evidence type="ECO:0000259" key="2">
    <source>
        <dbReference type="Pfam" id="PF18291"/>
    </source>
</evidence>
<dbReference type="AlphaFoldDB" id="A0A1G7TP24"/>
<protein>
    <submittedName>
        <fullName evidence="3">DNA-binding protein, histone-like, putative</fullName>
    </submittedName>
</protein>
<dbReference type="EMBL" id="FNBH01000004">
    <property type="protein sequence ID" value="SDG36842.1"/>
    <property type="molecule type" value="Genomic_DNA"/>
</dbReference>
<dbReference type="Proteomes" id="UP000199203">
    <property type="component" value="Unassembled WGS sequence"/>
</dbReference>
<dbReference type="NCBIfam" id="TIGR01201">
    <property type="entry name" value="HU_rel"/>
    <property type="match status" value="1"/>
</dbReference>
<dbReference type="InterPro" id="IPR041607">
    <property type="entry name" value="HU-HIG"/>
</dbReference>
<dbReference type="GO" id="GO:0003677">
    <property type="term" value="F:DNA binding"/>
    <property type="evidence" value="ECO:0007669"/>
    <property type="project" value="UniProtKB-KW"/>
</dbReference>
<organism evidence="3 4">
    <name type="scientific">Epilithonimonas hungarica</name>
    <dbReference type="NCBI Taxonomy" id="454006"/>
    <lineage>
        <taxon>Bacteria</taxon>
        <taxon>Pseudomonadati</taxon>
        <taxon>Bacteroidota</taxon>
        <taxon>Flavobacteriia</taxon>
        <taxon>Flavobacteriales</taxon>
        <taxon>Weeksellaceae</taxon>
        <taxon>Chryseobacterium group</taxon>
        <taxon>Epilithonimonas</taxon>
    </lineage>
</organism>
<proteinExistence type="predicted"/>
<dbReference type="Gene3D" id="4.10.520.10">
    <property type="entry name" value="IHF-like DNA-binding proteins"/>
    <property type="match status" value="1"/>
</dbReference>
<keyword evidence="1 3" id="KW-0238">DNA-binding</keyword>
<evidence type="ECO:0000256" key="1">
    <source>
        <dbReference type="ARBA" id="ARBA00023125"/>
    </source>
</evidence>
<evidence type="ECO:0000313" key="3">
    <source>
        <dbReference type="EMBL" id="SDG36842.1"/>
    </source>
</evidence>
<dbReference type="SUPFAM" id="SSF47729">
    <property type="entry name" value="IHF-like DNA-binding proteins"/>
    <property type="match status" value="1"/>
</dbReference>
<gene>
    <name evidence="3" type="ORF">SAMN05421825_3173</name>
</gene>
<evidence type="ECO:0000313" key="4">
    <source>
        <dbReference type="Proteomes" id="UP000199203"/>
    </source>
</evidence>
<dbReference type="Pfam" id="PF18291">
    <property type="entry name" value="HU-HIG"/>
    <property type="match status" value="1"/>
</dbReference>
<dbReference type="InterPro" id="IPR005902">
    <property type="entry name" value="HU_DNA-bd_put"/>
</dbReference>
<dbReference type="InterPro" id="IPR010992">
    <property type="entry name" value="IHF-like_DNA-bd_dom_sf"/>
</dbReference>
<accession>A0A1G7TP24</accession>
<name>A0A1G7TP24_9FLAO</name>
<dbReference type="RefSeq" id="WP_089874414.1">
    <property type="nucleotide sequence ID" value="NZ_FNBH01000004.1"/>
</dbReference>
<sequence length="129" mass="14167">MPVKYNVTERKNLQDPQAAPKFYASAKADGEINLKSLSKEISQGSTTVSDTDVLAVLNDLIKTVSRHLAEGKIVKLGDFGNFQVSISSEGAETAEKVTSGLIRSNKINFRPGVDLRDMLSTVKYEKYSR</sequence>
<keyword evidence="4" id="KW-1185">Reference proteome</keyword>
<dbReference type="OrthoDB" id="9809801at2"/>
<dbReference type="STRING" id="454006.SAMN05421825_3173"/>
<feature type="domain" description="HU" evidence="2">
    <location>
        <begin position="1"/>
        <end position="126"/>
    </location>
</feature>